<evidence type="ECO:0000313" key="2">
    <source>
        <dbReference type="EMBL" id="GAD80831.1"/>
    </source>
</evidence>
<dbReference type="RefSeq" id="WP_021714532.1">
    <property type="nucleotide sequence ID" value="NZ_BATM01000044.1"/>
</dbReference>
<evidence type="ECO:0000313" key="3">
    <source>
        <dbReference type="Proteomes" id="UP000016562"/>
    </source>
</evidence>
<dbReference type="EMBL" id="BATM01000044">
    <property type="protein sequence ID" value="GAD80831.1"/>
    <property type="molecule type" value="Genomic_DNA"/>
</dbReference>
<dbReference type="eggNOG" id="ENOG5031NNS">
    <property type="taxonomic scope" value="Bacteria"/>
</dbReference>
<dbReference type="OrthoDB" id="5867101at2"/>
<name>U3ALR8_9VIBR</name>
<protein>
    <submittedName>
        <fullName evidence="2">Uncharacterized protein</fullName>
    </submittedName>
</protein>
<organism evidence="2 3">
    <name type="scientific">Vibrio ezurae NBRC 102218</name>
    <dbReference type="NCBI Taxonomy" id="1219080"/>
    <lineage>
        <taxon>Bacteria</taxon>
        <taxon>Pseudomonadati</taxon>
        <taxon>Pseudomonadota</taxon>
        <taxon>Gammaproteobacteria</taxon>
        <taxon>Vibrionales</taxon>
        <taxon>Vibrionaceae</taxon>
        <taxon>Vibrio</taxon>
    </lineage>
</organism>
<evidence type="ECO:0000256" key="1">
    <source>
        <dbReference type="SAM" id="MobiDB-lite"/>
    </source>
</evidence>
<dbReference type="STRING" id="1219080.VEZ01S_44_00340"/>
<keyword evidence="3" id="KW-1185">Reference proteome</keyword>
<accession>U3ALR8</accession>
<feature type="compositionally biased region" description="Basic residues" evidence="1">
    <location>
        <begin position="117"/>
        <end position="128"/>
    </location>
</feature>
<dbReference type="Proteomes" id="UP000016562">
    <property type="component" value="Unassembled WGS sequence"/>
</dbReference>
<comment type="caution">
    <text evidence="2">The sequence shown here is derived from an EMBL/GenBank/DDBJ whole genome shotgun (WGS) entry which is preliminary data.</text>
</comment>
<gene>
    <name evidence="2" type="ORF">VEZ01S_44_00340</name>
</gene>
<sequence>MSSKITSMVWSLKLVVGESKLVLLALAELADRNGNFQTTYAELQSLTGMSNGAINTILHHLSSNQSKLVNLNNHRTYNHSDNLSGSLHLDNNLMISQQSAPVLPDLYAQAQTQRENFHKRPQKSRLNRGQRSQITPLDKSAKEKTYHIWQVHEAEIHDWAEGLLFKMGVGGNTEIWQSLVQDVHKSGEEIFTLSQLINRLHQKINFYKQSRLANTGNNSFSRPAKQSAMSEFEEKFKDYYPSDEFDG</sequence>
<reference evidence="2 3" key="1">
    <citation type="submission" date="2013-09" db="EMBL/GenBank/DDBJ databases">
        <title>Whole genome shotgun sequence of Vibrio ezurae NBRC 102218.</title>
        <authorList>
            <person name="Yoshida I."/>
            <person name="Hosoyama A."/>
            <person name="Numata M."/>
            <person name="Hashimoto M."/>
            <person name="Hosoyama Y."/>
            <person name="Tsuchikane K."/>
            <person name="Noguchi M."/>
            <person name="Hirakata S."/>
            <person name="Ichikawa N."/>
            <person name="Ohji S."/>
            <person name="Yamazoe A."/>
            <person name="Fujita N."/>
        </authorList>
    </citation>
    <scope>NUCLEOTIDE SEQUENCE [LARGE SCALE GENOMIC DNA]</scope>
    <source>
        <strain evidence="2 3">NBRC 102218</strain>
    </source>
</reference>
<dbReference type="AlphaFoldDB" id="U3ALR8"/>
<feature type="region of interest" description="Disordered" evidence="1">
    <location>
        <begin position="113"/>
        <end position="137"/>
    </location>
</feature>
<proteinExistence type="predicted"/>